<dbReference type="Gene3D" id="1.10.4200.10">
    <property type="entry name" value="Triphosphoribosyl-dephospho-CoA protein"/>
    <property type="match status" value="2"/>
</dbReference>
<dbReference type="PANTHER" id="PTHR30201">
    <property type="entry name" value="TRIPHOSPHORIBOSYL-DEPHOSPHO-COA SYNTHASE"/>
    <property type="match status" value="1"/>
</dbReference>
<proteinExistence type="inferred from homology"/>
<dbReference type="GO" id="GO:0016757">
    <property type="term" value="F:glycosyltransferase activity"/>
    <property type="evidence" value="ECO:0007669"/>
    <property type="project" value="UniProtKB-KW"/>
</dbReference>
<evidence type="ECO:0000256" key="3">
    <source>
        <dbReference type="ARBA" id="ARBA00022741"/>
    </source>
</evidence>
<dbReference type="PANTHER" id="PTHR30201:SF2">
    <property type="entry name" value="2-(5''-TRIPHOSPHORIBOSYL)-3'-DEPHOSPHOCOENZYME-A SYNTHASE"/>
    <property type="match status" value="1"/>
</dbReference>
<accession>A0ABU1YG11</accession>
<gene>
    <name evidence="5" type="primary">mdcB</name>
    <name evidence="6" type="ORF">J2X20_000421</name>
</gene>
<protein>
    <recommendedName>
        <fullName evidence="5">Probable 2-(5''-triphosphoribosyl)-3'-dephosphocoenzyme-A synthase</fullName>
        <shortName evidence="5">2-(5''-triphosphoribosyl)-3'-dephospho-CoA synthase</shortName>
        <ecNumber evidence="5">2.4.2.52</ecNumber>
    </recommendedName>
</protein>
<keyword evidence="4 5" id="KW-0067">ATP-binding</keyword>
<comment type="caution">
    <text evidence="6">The sequence shown here is derived from an EMBL/GenBank/DDBJ whole genome shotgun (WGS) entry which is preliminary data.</text>
</comment>
<sequence length="276" mass="28504">MRALASVPAAPTAQQIGRAATLALYDELALSPKPGLVTLTDRGSHADMDAQTFMRSLLALRSYFVRIAELGAAGAPFEALEQCGIAAEARMLAATGGINTHRGAIFMLGLLCAAAGALGQRPTPALIRQTLLARWGVALSARAHRPSTLPGGLAARRFHLRSASAEAALGFPTLFETAEPALRTARARGLCTTAARLDTLFAVMAVLDDSNLAHRGGLEGLRFAQASARGFLAAGGASQGVEAAVAIAAEFVRRHLSPGGAADTLAAACWLERLAS</sequence>
<dbReference type="InterPro" id="IPR017555">
    <property type="entry name" value="TriPribosyl-deP-CoA_syn"/>
</dbReference>
<evidence type="ECO:0000313" key="7">
    <source>
        <dbReference type="Proteomes" id="UP001180453"/>
    </source>
</evidence>
<evidence type="ECO:0000256" key="1">
    <source>
        <dbReference type="ARBA" id="ARBA00001210"/>
    </source>
</evidence>
<dbReference type="GO" id="GO:0046917">
    <property type="term" value="F:triphosphoribosyl-dephospho-CoA synthase activity"/>
    <property type="evidence" value="ECO:0007669"/>
    <property type="project" value="UniProtKB-EC"/>
</dbReference>
<comment type="similarity">
    <text evidence="5">Belongs to the CitG/MdcB family.</text>
</comment>
<evidence type="ECO:0000256" key="4">
    <source>
        <dbReference type="ARBA" id="ARBA00022840"/>
    </source>
</evidence>
<dbReference type="HAMAP" id="MF_01883">
    <property type="entry name" value="MdcB"/>
    <property type="match status" value="1"/>
</dbReference>
<evidence type="ECO:0000256" key="2">
    <source>
        <dbReference type="ARBA" id="ARBA00022679"/>
    </source>
</evidence>
<keyword evidence="6" id="KW-0328">Glycosyltransferase</keyword>
<evidence type="ECO:0000256" key="5">
    <source>
        <dbReference type="HAMAP-Rule" id="MF_01883"/>
    </source>
</evidence>
<dbReference type="RefSeq" id="WP_310260190.1">
    <property type="nucleotide sequence ID" value="NZ_JAVDXU010000001.1"/>
</dbReference>
<comment type="function">
    <text evidence="5">Involved in the formation of 2-(5''-phosphoribosyl)-3'-dephosphocoenzyme-A, the prosthetic group of the acyl-carrier protein of the malonate decarboxylase.</text>
</comment>
<dbReference type="EMBL" id="JAVDXU010000001">
    <property type="protein sequence ID" value="MDR7267792.1"/>
    <property type="molecule type" value="Genomic_DNA"/>
</dbReference>
<reference evidence="6 7" key="1">
    <citation type="submission" date="2023-07" db="EMBL/GenBank/DDBJ databases">
        <title>Sorghum-associated microbial communities from plants grown in Nebraska, USA.</title>
        <authorList>
            <person name="Schachtman D."/>
        </authorList>
    </citation>
    <scope>NUCLEOTIDE SEQUENCE [LARGE SCALE GENOMIC DNA]</scope>
    <source>
        <strain evidence="6 7">BE314</strain>
    </source>
</reference>
<keyword evidence="3 5" id="KW-0547">Nucleotide-binding</keyword>
<keyword evidence="7" id="KW-1185">Reference proteome</keyword>
<name>A0ABU1YG11_ROSSA</name>
<dbReference type="EC" id="2.4.2.52" evidence="5"/>
<dbReference type="Pfam" id="PF01874">
    <property type="entry name" value="CitG"/>
    <property type="match status" value="1"/>
</dbReference>
<evidence type="ECO:0000313" key="6">
    <source>
        <dbReference type="EMBL" id="MDR7267792.1"/>
    </source>
</evidence>
<organism evidence="6 7">
    <name type="scientific">Roseateles saccharophilus</name>
    <name type="common">Pseudomonas saccharophila</name>
    <dbReference type="NCBI Taxonomy" id="304"/>
    <lineage>
        <taxon>Bacteria</taxon>
        <taxon>Pseudomonadati</taxon>
        <taxon>Pseudomonadota</taxon>
        <taxon>Betaproteobacteria</taxon>
        <taxon>Burkholderiales</taxon>
        <taxon>Sphaerotilaceae</taxon>
        <taxon>Roseateles</taxon>
    </lineage>
</organism>
<dbReference type="Proteomes" id="UP001180453">
    <property type="component" value="Unassembled WGS sequence"/>
</dbReference>
<keyword evidence="2 5" id="KW-0808">Transferase</keyword>
<comment type="catalytic activity">
    <reaction evidence="1 5">
        <text>3'-dephospho-CoA + ATP = 2'-(5''-triphospho-alpha-D-ribosyl)-3'-dephospho-CoA + adenine</text>
        <dbReference type="Rhea" id="RHEA:15117"/>
        <dbReference type="ChEBI" id="CHEBI:16708"/>
        <dbReference type="ChEBI" id="CHEBI:30616"/>
        <dbReference type="ChEBI" id="CHEBI:57328"/>
        <dbReference type="ChEBI" id="CHEBI:61378"/>
        <dbReference type="EC" id="2.4.2.52"/>
    </reaction>
</comment>
<dbReference type="InterPro" id="IPR002736">
    <property type="entry name" value="CitG"/>
</dbReference>